<feature type="compositionally biased region" description="Polar residues" evidence="1">
    <location>
        <begin position="26"/>
        <end position="46"/>
    </location>
</feature>
<dbReference type="Proteomes" id="UP001153365">
    <property type="component" value="Unassembled WGS sequence"/>
</dbReference>
<feature type="region of interest" description="Disordered" evidence="1">
    <location>
        <begin position="1"/>
        <end position="61"/>
    </location>
</feature>
<evidence type="ECO:0000313" key="2">
    <source>
        <dbReference type="EMBL" id="CAH7674508.1"/>
    </source>
</evidence>
<protein>
    <submittedName>
        <fullName evidence="2">Uncharacterized protein</fullName>
    </submittedName>
</protein>
<evidence type="ECO:0000313" key="3">
    <source>
        <dbReference type="Proteomes" id="UP001153365"/>
    </source>
</evidence>
<accession>A0AAV0AWG2</accession>
<proteinExistence type="predicted"/>
<comment type="caution">
    <text evidence="2">The sequence shown here is derived from an EMBL/GenBank/DDBJ whole genome shotgun (WGS) entry which is preliminary data.</text>
</comment>
<feature type="compositionally biased region" description="Polar residues" evidence="1">
    <location>
        <begin position="1"/>
        <end position="16"/>
    </location>
</feature>
<keyword evidence="3" id="KW-1185">Reference proteome</keyword>
<feature type="non-terminal residue" evidence="2">
    <location>
        <position position="1"/>
    </location>
</feature>
<gene>
    <name evidence="2" type="ORF">PPACK8108_LOCUS9424</name>
</gene>
<dbReference type="AlphaFoldDB" id="A0AAV0AWG2"/>
<evidence type="ECO:0000256" key="1">
    <source>
        <dbReference type="SAM" id="MobiDB-lite"/>
    </source>
</evidence>
<sequence>NLSALSTARTSITNLNPLPDTDNTRSRVMSTESMATSMRTSISSVSYKADQSLPPIPQTPT</sequence>
<name>A0AAV0AWG2_PHAPC</name>
<dbReference type="EMBL" id="CALTRL010002037">
    <property type="protein sequence ID" value="CAH7674508.1"/>
    <property type="molecule type" value="Genomic_DNA"/>
</dbReference>
<reference evidence="2" key="1">
    <citation type="submission" date="2022-06" db="EMBL/GenBank/DDBJ databases">
        <authorList>
            <consortium name="SYNGENTA / RWTH Aachen University"/>
        </authorList>
    </citation>
    <scope>NUCLEOTIDE SEQUENCE</scope>
</reference>
<organism evidence="2 3">
    <name type="scientific">Phakopsora pachyrhizi</name>
    <name type="common">Asian soybean rust disease fungus</name>
    <dbReference type="NCBI Taxonomy" id="170000"/>
    <lineage>
        <taxon>Eukaryota</taxon>
        <taxon>Fungi</taxon>
        <taxon>Dikarya</taxon>
        <taxon>Basidiomycota</taxon>
        <taxon>Pucciniomycotina</taxon>
        <taxon>Pucciniomycetes</taxon>
        <taxon>Pucciniales</taxon>
        <taxon>Phakopsoraceae</taxon>
        <taxon>Phakopsora</taxon>
    </lineage>
</organism>